<reference evidence="2 3" key="2">
    <citation type="submission" date="2019-05" db="EMBL/GenBank/DDBJ databases">
        <title>Glycomyces buryatensis sp. nov.</title>
        <authorList>
            <person name="Nikitina E."/>
        </authorList>
    </citation>
    <scope>NUCLEOTIDE SEQUENCE [LARGE SCALE GENOMIC DNA]</scope>
    <source>
        <strain evidence="2 3">18</strain>
    </source>
</reference>
<gene>
    <name evidence="2" type="ORF">FAB82_04260</name>
</gene>
<dbReference type="OrthoDB" id="9793039at2"/>
<accession>A0A4S8QHV1</accession>
<dbReference type="InterPro" id="IPR052164">
    <property type="entry name" value="Anthracycline_SecMetBiosynth"/>
</dbReference>
<keyword evidence="3" id="KW-1185">Reference proteome</keyword>
<evidence type="ECO:0000313" key="3">
    <source>
        <dbReference type="Proteomes" id="UP000308760"/>
    </source>
</evidence>
<dbReference type="InterPro" id="IPR029068">
    <property type="entry name" value="Glyas_Bleomycin-R_OHBP_Dase"/>
</dbReference>
<dbReference type="AlphaFoldDB" id="A0A4S8QHV1"/>
<feature type="domain" description="VOC" evidence="1">
    <location>
        <begin position="144"/>
        <end position="265"/>
    </location>
</feature>
<dbReference type="InterPro" id="IPR037523">
    <property type="entry name" value="VOC_core"/>
</dbReference>
<dbReference type="Pfam" id="PF00903">
    <property type="entry name" value="Glyoxalase"/>
    <property type="match status" value="1"/>
</dbReference>
<comment type="caution">
    <text evidence="2">The sequence shown here is derived from an EMBL/GenBank/DDBJ whole genome shotgun (WGS) entry which is preliminary data.</text>
</comment>
<dbReference type="Gene3D" id="3.10.180.10">
    <property type="entry name" value="2,3-Dihydroxybiphenyl 1,2-Dioxygenase, domain 1"/>
    <property type="match status" value="2"/>
</dbReference>
<feature type="domain" description="VOC" evidence="1">
    <location>
        <begin position="9"/>
        <end position="129"/>
    </location>
</feature>
<name>A0A4S8QHV1_9ACTN</name>
<dbReference type="SUPFAM" id="SSF54593">
    <property type="entry name" value="Glyoxalase/Bleomycin resistance protein/Dihydroxybiphenyl dioxygenase"/>
    <property type="match status" value="2"/>
</dbReference>
<dbReference type="PROSITE" id="PS51819">
    <property type="entry name" value="VOC"/>
    <property type="match status" value="2"/>
</dbReference>
<organism evidence="2 3">
    <name type="scientific">Glycomyces buryatensis</name>
    <dbReference type="NCBI Taxonomy" id="2570927"/>
    <lineage>
        <taxon>Bacteria</taxon>
        <taxon>Bacillati</taxon>
        <taxon>Actinomycetota</taxon>
        <taxon>Actinomycetes</taxon>
        <taxon>Glycomycetales</taxon>
        <taxon>Glycomycetaceae</taxon>
        <taxon>Glycomyces</taxon>
    </lineage>
</organism>
<dbReference type="Pfam" id="PF18029">
    <property type="entry name" value="Glyoxalase_6"/>
    <property type="match status" value="1"/>
</dbReference>
<dbReference type="InterPro" id="IPR041581">
    <property type="entry name" value="Glyoxalase_6"/>
</dbReference>
<dbReference type="Proteomes" id="UP000308760">
    <property type="component" value="Unassembled WGS sequence"/>
</dbReference>
<sequence length="267" mass="28494">MPISIPLGAPVWADANTPDLAGDLVFYTKLFGWTTFDSGEEFGHYTEFCLGTSASNARVVAGIAPNQSDQRGKPSAWGLSFHVEDCVRTATAAEKLGATAVTHPMRVGDDLVWANMKDPDGAAFGLYEPLRADMGFTAFGEPGAAAWFEYAYDGVPAVAMQFYAELLDWEVTVPAWEDPRNRRPYVSLHAREAGLEFGGAAVIGEDDPDASPRWTVCFEVAAVDRLAARAPALGGEVVGPAHDLPGLRVATLSSPTGARFGILERTG</sequence>
<dbReference type="CDD" id="cd07247">
    <property type="entry name" value="SgaA_N_like"/>
    <property type="match status" value="1"/>
</dbReference>
<dbReference type="InterPro" id="IPR004360">
    <property type="entry name" value="Glyas_Fos-R_dOase_dom"/>
</dbReference>
<dbReference type="PANTHER" id="PTHR33993:SF10">
    <property type="entry name" value="CONSERVED PROTEIN"/>
    <property type="match status" value="1"/>
</dbReference>
<protein>
    <submittedName>
        <fullName evidence="2">VOC family protein</fullName>
    </submittedName>
</protein>
<dbReference type="RefSeq" id="WP_136533307.1">
    <property type="nucleotide sequence ID" value="NZ_STGY01000015.1"/>
</dbReference>
<dbReference type="PANTHER" id="PTHR33993">
    <property type="entry name" value="GLYOXALASE-RELATED"/>
    <property type="match status" value="1"/>
</dbReference>
<proteinExistence type="predicted"/>
<dbReference type="EMBL" id="STGY01000015">
    <property type="protein sequence ID" value="THV42822.1"/>
    <property type="molecule type" value="Genomic_DNA"/>
</dbReference>
<evidence type="ECO:0000313" key="2">
    <source>
        <dbReference type="EMBL" id="THV42822.1"/>
    </source>
</evidence>
<reference evidence="3" key="1">
    <citation type="submission" date="2019-04" db="EMBL/GenBank/DDBJ databases">
        <title>Nocardioides xinjiangensis sp. nov.</title>
        <authorList>
            <person name="Liu S."/>
        </authorList>
    </citation>
    <scope>NUCLEOTIDE SEQUENCE [LARGE SCALE GENOMIC DNA]</scope>
    <source>
        <strain evidence="3">18</strain>
    </source>
</reference>
<evidence type="ECO:0000259" key="1">
    <source>
        <dbReference type="PROSITE" id="PS51819"/>
    </source>
</evidence>